<dbReference type="PANTHER" id="PTHR45679:SF5">
    <property type="entry name" value="ER DEGRADATION-ENHANCING ALPHA-MANNOSIDASE-LIKE PROTEIN 1"/>
    <property type="match status" value="1"/>
</dbReference>
<proteinExistence type="inferred from homology"/>
<dbReference type="Gene3D" id="1.50.10.10">
    <property type="match status" value="1"/>
</dbReference>
<keyword evidence="8" id="KW-1185">Reference proteome</keyword>
<dbReference type="EC" id="3.2.1.-" evidence="5"/>
<comment type="caution">
    <text evidence="7">The sequence shown here is derived from an EMBL/GenBank/DDBJ whole genome shotgun (WGS) entry which is preliminary data.</text>
</comment>
<evidence type="ECO:0000313" key="7">
    <source>
        <dbReference type="EMBL" id="CAK8686869.1"/>
    </source>
</evidence>
<dbReference type="EMBL" id="CAWYQH010000103">
    <property type="protein sequence ID" value="CAK8686869.1"/>
    <property type="molecule type" value="Genomic_DNA"/>
</dbReference>
<keyword evidence="6" id="KW-0732">Signal</keyword>
<evidence type="ECO:0000256" key="5">
    <source>
        <dbReference type="RuleBase" id="RU361193"/>
    </source>
</evidence>
<dbReference type="PANTHER" id="PTHR45679">
    <property type="entry name" value="ER DEGRADATION-ENHANCING ALPHA-MANNOSIDASE-LIKE PROTEIN 2"/>
    <property type="match status" value="1"/>
</dbReference>
<feature type="signal peptide" evidence="6">
    <location>
        <begin position="1"/>
        <end position="25"/>
    </location>
</feature>
<dbReference type="InterPro" id="IPR012341">
    <property type="entry name" value="6hp_glycosidase-like_sf"/>
</dbReference>
<reference evidence="7 8" key="1">
    <citation type="submission" date="2024-02" db="EMBL/GenBank/DDBJ databases">
        <authorList>
            <person name="Daric V."/>
            <person name="Darras S."/>
        </authorList>
    </citation>
    <scope>NUCLEOTIDE SEQUENCE [LARGE SCALE GENOMIC DNA]</scope>
</reference>
<protein>
    <recommendedName>
        <fullName evidence="5">alpha-1,2-Mannosidase</fullName>
        <ecNumber evidence="5">3.2.1.-</ecNumber>
    </recommendedName>
</protein>
<dbReference type="SUPFAM" id="SSF48225">
    <property type="entry name" value="Seven-hairpin glycosidases"/>
    <property type="match status" value="1"/>
</dbReference>
<evidence type="ECO:0000256" key="6">
    <source>
        <dbReference type="SAM" id="SignalP"/>
    </source>
</evidence>
<dbReference type="InterPro" id="IPR001382">
    <property type="entry name" value="Glyco_hydro_47"/>
</dbReference>
<sequence length="580" mass="66090">MSTNSIWLNANYFSLLSFLTLSVASFQNATVYDVENTIFVDEFWGNYYGNKYRHFSEAWRLQSKEDARNMFYFAYDSYMKYAFPQDELNPIACTGRGPDISNPSNLNINDVLGNFSLALVDSLDTLAIMGNSSEFKKAVQTVVESVSFDLNSTVQVFEANIRVLGSLLSAHLIITDPKQPFGDMRPDGYNDELLSMAHDLAVRLLPAFEKTKNGIPFPRVNLKFGVPNDTITQTATAGAGSLLLEFGTLSRLIGDPTFENAARRAVDELWSRRDAKTGLVGVAIDVNTGKWMGRQSGLGAGADSFFEYLLKAYILFGEERDLHMFTEAIQSIKDHLRRGRKHCNEGQGDPPIYVNVDILSGSMVNTWIDSLQAFLPGLLVLSGDIEEAICCHALYYAIWRRYDALPERFNWQLKAPDVRFYPLRPELMESTYLLYRATKNPFYLHVGREILDSLEQYTRTDCGYASLHNVLDKSQEDRMESFFLSETCKYLYLLFDFENPLHNAASMQTIFTTEGHLLPARIEKTWEKYLDYCHNSHNDVTNRTFTDNMQCDKIAPERTFSLPLRPDYFSQLKKMVGHVT</sequence>
<gene>
    <name evidence="7" type="ORF">CVLEPA_LOCUS18905</name>
</gene>
<feature type="chain" id="PRO_5046374242" description="alpha-1,2-Mannosidase" evidence="6">
    <location>
        <begin position="26"/>
        <end position="580"/>
    </location>
</feature>
<dbReference type="InterPro" id="IPR044674">
    <property type="entry name" value="EDEM1/2/3"/>
</dbReference>
<evidence type="ECO:0000256" key="3">
    <source>
        <dbReference type="ARBA" id="ARBA00022824"/>
    </source>
</evidence>
<dbReference type="Proteomes" id="UP001642483">
    <property type="component" value="Unassembled WGS sequence"/>
</dbReference>
<keyword evidence="5" id="KW-0326">Glycosidase</keyword>
<evidence type="ECO:0000256" key="1">
    <source>
        <dbReference type="ARBA" id="ARBA00004240"/>
    </source>
</evidence>
<keyword evidence="4" id="KW-0325">Glycoprotein</keyword>
<comment type="similarity">
    <text evidence="2 5">Belongs to the glycosyl hydrolase 47 family.</text>
</comment>
<organism evidence="7 8">
    <name type="scientific">Clavelina lepadiformis</name>
    <name type="common">Light-bulb sea squirt</name>
    <name type="synonym">Ascidia lepadiformis</name>
    <dbReference type="NCBI Taxonomy" id="159417"/>
    <lineage>
        <taxon>Eukaryota</taxon>
        <taxon>Metazoa</taxon>
        <taxon>Chordata</taxon>
        <taxon>Tunicata</taxon>
        <taxon>Ascidiacea</taxon>
        <taxon>Aplousobranchia</taxon>
        <taxon>Clavelinidae</taxon>
        <taxon>Clavelina</taxon>
    </lineage>
</organism>
<dbReference type="InterPro" id="IPR036026">
    <property type="entry name" value="Seven-hairpin_glycosidases"/>
</dbReference>
<comment type="subcellular location">
    <subcellularLocation>
        <location evidence="1">Endoplasmic reticulum</location>
    </subcellularLocation>
</comment>
<accession>A0ABP0G7W9</accession>
<dbReference type="PRINTS" id="PR00747">
    <property type="entry name" value="GLYHDRLASE47"/>
</dbReference>
<evidence type="ECO:0000313" key="8">
    <source>
        <dbReference type="Proteomes" id="UP001642483"/>
    </source>
</evidence>
<dbReference type="Pfam" id="PF01532">
    <property type="entry name" value="Glyco_hydro_47"/>
    <property type="match status" value="1"/>
</dbReference>
<keyword evidence="3" id="KW-0256">Endoplasmic reticulum</keyword>
<name>A0ABP0G7W9_CLALP</name>
<evidence type="ECO:0000256" key="2">
    <source>
        <dbReference type="ARBA" id="ARBA00007658"/>
    </source>
</evidence>
<keyword evidence="5" id="KW-0378">Hydrolase</keyword>
<evidence type="ECO:0000256" key="4">
    <source>
        <dbReference type="ARBA" id="ARBA00023180"/>
    </source>
</evidence>